<organism evidence="1 2">
    <name type="scientific">Haemaphysalis longicornis</name>
    <name type="common">Bush tick</name>
    <dbReference type="NCBI Taxonomy" id="44386"/>
    <lineage>
        <taxon>Eukaryota</taxon>
        <taxon>Metazoa</taxon>
        <taxon>Ecdysozoa</taxon>
        <taxon>Arthropoda</taxon>
        <taxon>Chelicerata</taxon>
        <taxon>Arachnida</taxon>
        <taxon>Acari</taxon>
        <taxon>Parasitiformes</taxon>
        <taxon>Ixodida</taxon>
        <taxon>Ixodoidea</taxon>
        <taxon>Ixodidae</taxon>
        <taxon>Haemaphysalinae</taxon>
        <taxon>Haemaphysalis</taxon>
    </lineage>
</organism>
<evidence type="ECO:0000313" key="1">
    <source>
        <dbReference type="EMBL" id="KAH9368941.1"/>
    </source>
</evidence>
<evidence type="ECO:0000313" key="2">
    <source>
        <dbReference type="Proteomes" id="UP000821853"/>
    </source>
</evidence>
<dbReference type="Proteomes" id="UP000821853">
    <property type="component" value="Chromosome 2"/>
</dbReference>
<keyword evidence="2" id="KW-1185">Reference proteome</keyword>
<sequence length="130" mass="14529">MWPADREPCLLPLRFRRLLLRWEAGRQEHALHLRLTAPLGFPGERHCNTFEVETFNPADIGVDPVVQWRWLVVVASNQEAQDPAGSALHGSAVAGGSRIFPEGSLVGFLEFFAVTLFAEKLLLPRVKPAF</sequence>
<comment type="caution">
    <text evidence="1">The sequence shown here is derived from an EMBL/GenBank/DDBJ whole genome shotgun (WGS) entry which is preliminary data.</text>
</comment>
<dbReference type="AlphaFoldDB" id="A0A9J6G103"/>
<dbReference type="VEuPathDB" id="VectorBase:HLOH_049533"/>
<name>A0A9J6G103_HAELO</name>
<accession>A0A9J6G103</accession>
<gene>
    <name evidence="1" type="ORF">HPB48_007065</name>
</gene>
<proteinExistence type="predicted"/>
<dbReference type="EMBL" id="JABSTR010000004">
    <property type="protein sequence ID" value="KAH9368941.1"/>
    <property type="molecule type" value="Genomic_DNA"/>
</dbReference>
<reference evidence="1 2" key="1">
    <citation type="journal article" date="2020" name="Cell">
        <title>Large-Scale Comparative Analyses of Tick Genomes Elucidate Their Genetic Diversity and Vector Capacities.</title>
        <authorList>
            <consortium name="Tick Genome and Microbiome Consortium (TIGMIC)"/>
            <person name="Jia N."/>
            <person name="Wang J."/>
            <person name="Shi W."/>
            <person name="Du L."/>
            <person name="Sun Y."/>
            <person name="Zhan W."/>
            <person name="Jiang J.F."/>
            <person name="Wang Q."/>
            <person name="Zhang B."/>
            <person name="Ji P."/>
            <person name="Bell-Sakyi L."/>
            <person name="Cui X.M."/>
            <person name="Yuan T.T."/>
            <person name="Jiang B.G."/>
            <person name="Yang W.F."/>
            <person name="Lam T.T."/>
            <person name="Chang Q.C."/>
            <person name="Ding S.J."/>
            <person name="Wang X.J."/>
            <person name="Zhu J.G."/>
            <person name="Ruan X.D."/>
            <person name="Zhao L."/>
            <person name="Wei J.T."/>
            <person name="Ye R.Z."/>
            <person name="Que T.C."/>
            <person name="Du C.H."/>
            <person name="Zhou Y.H."/>
            <person name="Cheng J.X."/>
            <person name="Dai P.F."/>
            <person name="Guo W.B."/>
            <person name="Han X.H."/>
            <person name="Huang E.J."/>
            <person name="Li L.F."/>
            <person name="Wei W."/>
            <person name="Gao Y.C."/>
            <person name="Liu J.Z."/>
            <person name="Shao H.Z."/>
            <person name="Wang X."/>
            <person name="Wang C.C."/>
            <person name="Yang T.C."/>
            <person name="Huo Q.B."/>
            <person name="Li W."/>
            <person name="Chen H.Y."/>
            <person name="Chen S.E."/>
            <person name="Zhou L.G."/>
            <person name="Ni X.B."/>
            <person name="Tian J.H."/>
            <person name="Sheng Y."/>
            <person name="Liu T."/>
            <person name="Pan Y.S."/>
            <person name="Xia L.Y."/>
            <person name="Li J."/>
            <person name="Zhao F."/>
            <person name="Cao W.C."/>
        </authorList>
    </citation>
    <scope>NUCLEOTIDE SEQUENCE [LARGE SCALE GENOMIC DNA]</scope>
    <source>
        <strain evidence="1">HaeL-2018</strain>
    </source>
</reference>
<protein>
    <submittedName>
        <fullName evidence="1">Uncharacterized protein</fullName>
    </submittedName>
</protein>